<dbReference type="GeneID" id="13441591"/>
<feature type="compositionally biased region" description="Basic and acidic residues" evidence="1">
    <location>
        <begin position="53"/>
        <end position="63"/>
    </location>
</feature>
<reference evidence="3" key="2">
    <citation type="submission" date="2011-03" db="EMBL/GenBank/DDBJ databases">
        <title>Comparative genomics and transcriptomics of Neospora caninum and Toxoplasma gondii.</title>
        <authorList>
            <person name="Reid A.J."/>
            <person name="Sohal A."/>
            <person name="Harris D."/>
            <person name="Quail M."/>
            <person name="Sanders M."/>
            <person name="Berriman M."/>
            <person name="Wastling J.M."/>
            <person name="Pain A."/>
        </authorList>
    </citation>
    <scope>NUCLEOTIDE SEQUENCE</scope>
    <source>
        <strain evidence="3">Liverpool</strain>
    </source>
</reference>
<dbReference type="EMBL" id="FR823384">
    <property type="protein sequence ID" value="CBZ50558.1"/>
    <property type="molecule type" value="Genomic_DNA"/>
</dbReference>
<dbReference type="PANTHER" id="PTHR20920">
    <property type="entry name" value="RPE-SPONDIN"/>
    <property type="match status" value="1"/>
</dbReference>
<feature type="compositionally biased region" description="Polar residues" evidence="1">
    <location>
        <begin position="13"/>
        <end position="22"/>
    </location>
</feature>
<gene>
    <name evidence="4" type="ORF">BN1204_010270</name>
    <name evidence="3" type="ORF">NCLIV_010270</name>
</gene>
<dbReference type="OrthoDB" id="348624at2759"/>
<dbReference type="VEuPathDB" id="ToxoDB:NCLIV_010270"/>
<evidence type="ECO:0000313" key="4">
    <source>
        <dbReference type="EMBL" id="CEL65169.1"/>
    </source>
</evidence>
<sequence>MDDWGPAGKDSVMDSNPENTASECEHDDDSEDGGAEAEREGSVRARTGTSSTRTRDQNGRESLKSSAGSRHVSAKSSREEDADGEDARASGPDSSETSDGEETRSLHKASVSSPAGANKRSDGAPEPMLAGGRSSGVALSILKKSSTATSRRSSKLSVRFGENLSEEKLKPAGVVAALSSVLHDYRDEPEWTQTDDAAPWNSEAIAENQGASRELREREKESIATIDSTLQSLVISSSGGTKTQASDASGSRNLESFTSMTEPALSELAKKLQKRRLGLTIGVAVTAVALVVALILLATLTAKQKLLIVEKESLVEECKTSAWSEWTACPSLCTSEYSTRRRRITVLGPDPTLCPGLVERRECTGECRAFVIARSTTERLTDHHVEAFPACYGDLRRALETTLGLGTDRCSLTSMRTDLSTGSRFWQLEFVLYPDGNGDADTYEADPNRFPEEVLRKLGAALQGPPTTLSQLITQCMPSDEETNHIATYSAESLEDIAAGRKICSLFAGLAPFGCHCQVTAWSEWTACDKQCSQNTAKRSRSIEYAEAFIDPAVDCPALSEERSCAGGTKIFQVNLPTGVSLGTEAQREAQFEYCAPDLLATLAKTLQLSREALAQTEGWNESLKQWKFSITIDPGVTTVDSAHKELERTLGSATSDLYKALMQCFSLQDAASGQMPTVSLVQSPGGPSSSFWLSSRDARNTDEREDTHLQKYRLSMPTIRAQTEAARRELGLGGFTVHPFSF</sequence>
<evidence type="ECO:0000313" key="3">
    <source>
        <dbReference type="EMBL" id="CBZ50558.1"/>
    </source>
</evidence>
<dbReference type="RefSeq" id="XP_003880591.1">
    <property type="nucleotide sequence ID" value="XM_003880542.1"/>
</dbReference>
<keyword evidence="2" id="KW-0812">Transmembrane</keyword>
<dbReference type="SUPFAM" id="SSF82895">
    <property type="entry name" value="TSP-1 type 1 repeat"/>
    <property type="match status" value="2"/>
</dbReference>
<proteinExistence type="predicted"/>
<organism evidence="3 5">
    <name type="scientific">Neospora caninum (strain Liverpool)</name>
    <dbReference type="NCBI Taxonomy" id="572307"/>
    <lineage>
        <taxon>Eukaryota</taxon>
        <taxon>Sar</taxon>
        <taxon>Alveolata</taxon>
        <taxon>Apicomplexa</taxon>
        <taxon>Conoidasida</taxon>
        <taxon>Coccidia</taxon>
        <taxon>Eucoccidiorida</taxon>
        <taxon>Eimeriorina</taxon>
        <taxon>Sarcocystidae</taxon>
        <taxon>Neospora</taxon>
    </lineage>
</organism>
<dbReference type="SMART" id="SM00209">
    <property type="entry name" value="TSP1"/>
    <property type="match status" value="2"/>
</dbReference>
<dbReference type="EMBL" id="LN714478">
    <property type="protein sequence ID" value="CEL65169.1"/>
    <property type="molecule type" value="Genomic_DNA"/>
</dbReference>
<feature type="region of interest" description="Disordered" evidence="1">
    <location>
        <begin position="1"/>
        <end position="133"/>
    </location>
</feature>
<accession>F0VA69</accession>
<reference evidence="5" key="3">
    <citation type="journal article" date="2012" name="PLoS Pathog.">
        <title>Comparative genomics of the apicomplexan parasites Toxoplasma gondii and Neospora caninum: Coccidia differing in host range and transmission strategy.</title>
        <authorList>
            <person name="Reid A.J."/>
            <person name="Vermont S.J."/>
            <person name="Cotton J.A."/>
            <person name="Harris D."/>
            <person name="Hill-Cawthorne G.A."/>
            <person name="Konen-Waisman S."/>
            <person name="Latham S.M."/>
            <person name="Mourier T."/>
            <person name="Norton R."/>
            <person name="Quail M.A."/>
            <person name="Sanders M."/>
            <person name="Shanmugam D."/>
            <person name="Sohal A."/>
            <person name="Wasmuth J.D."/>
            <person name="Brunk B."/>
            <person name="Grigg M.E."/>
            <person name="Howard J.C."/>
            <person name="Parkinson J."/>
            <person name="Roos D.S."/>
            <person name="Trees A.J."/>
            <person name="Berriman M."/>
            <person name="Pain A."/>
            <person name="Wastling J.M."/>
        </authorList>
    </citation>
    <scope>NUCLEOTIDE SEQUENCE [LARGE SCALE GENOMIC DNA]</scope>
    <source>
        <strain evidence="5">Liverpool</strain>
    </source>
</reference>
<dbReference type="InterPro" id="IPR000884">
    <property type="entry name" value="TSP1_rpt"/>
</dbReference>
<feature type="compositionally biased region" description="Acidic residues" evidence="1">
    <location>
        <begin position="25"/>
        <end position="35"/>
    </location>
</feature>
<feature type="compositionally biased region" description="Polar residues" evidence="1">
    <location>
        <begin position="679"/>
        <end position="694"/>
    </location>
</feature>
<dbReference type="InterPro" id="IPR039942">
    <property type="entry name" value="SBSPO"/>
</dbReference>
<dbReference type="Gene3D" id="2.20.100.10">
    <property type="entry name" value="Thrombospondin type-1 (TSP1) repeat"/>
    <property type="match status" value="2"/>
</dbReference>
<feature type="transmembrane region" description="Helical" evidence="2">
    <location>
        <begin position="277"/>
        <end position="300"/>
    </location>
</feature>
<feature type="compositionally biased region" description="Basic and acidic residues" evidence="1">
    <location>
        <begin position="697"/>
        <end position="707"/>
    </location>
</feature>
<dbReference type="Proteomes" id="UP000007494">
    <property type="component" value="Chromosome IV"/>
</dbReference>
<feature type="region of interest" description="Disordered" evidence="1">
    <location>
        <begin position="679"/>
        <end position="707"/>
    </location>
</feature>
<dbReference type="Pfam" id="PF00090">
    <property type="entry name" value="TSP_1"/>
    <property type="match status" value="2"/>
</dbReference>
<name>F0VA69_NEOCL</name>
<keyword evidence="2" id="KW-1133">Transmembrane helix</keyword>
<dbReference type="eggNOG" id="ENOG502TMFR">
    <property type="taxonomic scope" value="Eukaryota"/>
</dbReference>
<reference evidence="4" key="4">
    <citation type="journal article" date="2015" name="PLoS ONE">
        <title>Comprehensive Evaluation of Toxoplasma gondii VEG and Neospora caninum LIV Genomes with Tachyzoite Stage Transcriptome and Proteome Defines Novel Transcript Features.</title>
        <authorList>
            <person name="Ramaprasad A."/>
            <person name="Mourier T."/>
            <person name="Naeem R."/>
            <person name="Malas T.B."/>
            <person name="Moussa E."/>
            <person name="Panigrahi A."/>
            <person name="Vermont S.J."/>
            <person name="Otto T.D."/>
            <person name="Wastling J."/>
            <person name="Pain A."/>
        </authorList>
    </citation>
    <scope>NUCLEOTIDE SEQUENCE</scope>
    <source>
        <strain evidence="4">Liverpool</strain>
    </source>
</reference>
<keyword evidence="5" id="KW-1185">Reference proteome</keyword>
<evidence type="ECO:0000256" key="2">
    <source>
        <dbReference type="SAM" id="Phobius"/>
    </source>
</evidence>
<evidence type="ECO:0000313" key="5">
    <source>
        <dbReference type="Proteomes" id="UP000007494"/>
    </source>
</evidence>
<dbReference type="PANTHER" id="PTHR20920:SF5">
    <property type="entry name" value="SMB DOMAIN-CONTAINING PROTEIN"/>
    <property type="match status" value="1"/>
</dbReference>
<dbReference type="InParanoid" id="F0VA69"/>
<reference evidence="3" key="1">
    <citation type="submission" date="2011-02" db="EMBL/GenBank/DDBJ databases">
        <authorList>
            <person name="Aslett M."/>
        </authorList>
    </citation>
    <scope>NUCLEOTIDE SEQUENCE</scope>
    <source>
        <strain evidence="3">Liverpool</strain>
    </source>
</reference>
<dbReference type="InterPro" id="IPR036383">
    <property type="entry name" value="TSP1_rpt_sf"/>
</dbReference>
<protein>
    <submittedName>
        <fullName evidence="3">Putative thrombospondin type 1 domain-containing protein</fullName>
    </submittedName>
    <submittedName>
        <fullName evidence="4">Thrombospondin type 1 domain-containing protein,putative</fullName>
    </submittedName>
</protein>
<evidence type="ECO:0000256" key="1">
    <source>
        <dbReference type="SAM" id="MobiDB-lite"/>
    </source>
</evidence>
<keyword evidence="2" id="KW-0472">Membrane</keyword>
<dbReference type="AlphaFoldDB" id="F0VA69"/>
<dbReference type="PROSITE" id="PS50092">
    <property type="entry name" value="TSP1"/>
    <property type="match status" value="2"/>
</dbReference>